<name>A0ABS7KH76_9BACL</name>
<dbReference type="RefSeq" id="WP_154957495.1">
    <property type="nucleotide sequence ID" value="NZ_JACLIC010000014.1"/>
</dbReference>
<reference evidence="1 2" key="1">
    <citation type="submission" date="2020-08" db="EMBL/GenBank/DDBJ databases">
        <title>Fungal Genomes of the International Space Station.</title>
        <authorList>
            <person name="Seuylemezian A."/>
            <person name="Singh N.K."/>
            <person name="Wood J."/>
            <person name="Venkateswaran K."/>
        </authorList>
    </citation>
    <scope>NUCLEOTIDE SEQUENCE [LARGE SCALE GENOMIC DNA]</scope>
    <source>
        <strain evidence="1 2">S/N-304-OC-R4</strain>
    </source>
</reference>
<dbReference type="Gene3D" id="3.40.50.300">
    <property type="entry name" value="P-loop containing nucleotide triphosphate hydrolases"/>
    <property type="match status" value="1"/>
</dbReference>
<dbReference type="SUPFAM" id="SSF52540">
    <property type="entry name" value="P-loop containing nucleoside triphosphate hydrolases"/>
    <property type="match status" value="1"/>
</dbReference>
<comment type="caution">
    <text evidence="1">The sequence shown here is derived from an EMBL/GenBank/DDBJ whole genome shotgun (WGS) entry which is preliminary data.</text>
</comment>
<dbReference type="EMBL" id="JACLIC010000014">
    <property type="protein sequence ID" value="MBY0203514.1"/>
    <property type="molecule type" value="Genomic_DNA"/>
</dbReference>
<proteinExistence type="predicted"/>
<sequence length="186" mass="21679">MKLIIIFGPQAVGKMTVGQELEKITDLKLFHNHMTIDLVSPYFSYSTSEGKRLVGLFREEIFRAVAQSELPGLIFTFVWAFDVEQDHAYIRHLTDMFVSQGAEVCYVELEANVAERLERNKSSNRLLHKPTKRDIAWSEGELLHSMRKYRLNSEPGEVKHEHYLRIDNTNQSAEQSAQWIRQHFNL</sequence>
<organism evidence="1 2">
    <name type="scientific">Paenibacillus cucumis</name>
    <name type="common">ex Kampfer et al. 2016</name>
    <dbReference type="NCBI Taxonomy" id="1776858"/>
    <lineage>
        <taxon>Bacteria</taxon>
        <taxon>Bacillati</taxon>
        <taxon>Bacillota</taxon>
        <taxon>Bacilli</taxon>
        <taxon>Bacillales</taxon>
        <taxon>Paenibacillaceae</taxon>
        <taxon>Paenibacillus</taxon>
    </lineage>
</organism>
<protein>
    <submittedName>
        <fullName evidence="1">AAA family ATPase</fullName>
    </submittedName>
</protein>
<gene>
    <name evidence="1" type="ORF">H7T88_09795</name>
</gene>
<accession>A0ABS7KH76</accession>
<keyword evidence="2" id="KW-1185">Reference proteome</keyword>
<evidence type="ECO:0000313" key="2">
    <source>
        <dbReference type="Proteomes" id="UP000706031"/>
    </source>
</evidence>
<dbReference type="InterPro" id="IPR027417">
    <property type="entry name" value="P-loop_NTPase"/>
</dbReference>
<evidence type="ECO:0000313" key="1">
    <source>
        <dbReference type="EMBL" id="MBY0203514.1"/>
    </source>
</evidence>
<dbReference type="Proteomes" id="UP000706031">
    <property type="component" value="Unassembled WGS sequence"/>
</dbReference>